<accession>A0A7X1AWG3</accession>
<feature type="domain" description="HTH gntR-type" evidence="4">
    <location>
        <begin position="16"/>
        <end position="84"/>
    </location>
</feature>
<dbReference type="InterPro" id="IPR036388">
    <property type="entry name" value="WH-like_DNA-bd_sf"/>
</dbReference>
<protein>
    <submittedName>
        <fullName evidence="5">GntR family transcriptional regulator</fullName>
    </submittedName>
</protein>
<dbReference type="SUPFAM" id="SSF46785">
    <property type="entry name" value="Winged helix' DNA-binding domain"/>
    <property type="match status" value="1"/>
</dbReference>
<evidence type="ECO:0000256" key="1">
    <source>
        <dbReference type="ARBA" id="ARBA00023015"/>
    </source>
</evidence>
<dbReference type="InterPro" id="IPR028082">
    <property type="entry name" value="Peripla_BP_I"/>
</dbReference>
<comment type="caution">
    <text evidence="5">The sequence shown here is derived from an EMBL/GenBank/DDBJ whole genome shotgun (WGS) entry which is preliminary data.</text>
</comment>
<proteinExistence type="predicted"/>
<reference evidence="5 6" key="1">
    <citation type="submission" date="2020-07" db="EMBL/GenBank/DDBJ databases">
        <authorList>
            <person name="Feng X."/>
        </authorList>
    </citation>
    <scope>NUCLEOTIDE SEQUENCE [LARGE SCALE GENOMIC DNA]</scope>
    <source>
        <strain evidence="5 6">JCM14086</strain>
    </source>
</reference>
<evidence type="ECO:0000256" key="2">
    <source>
        <dbReference type="ARBA" id="ARBA00023125"/>
    </source>
</evidence>
<keyword evidence="2" id="KW-0238">DNA-binding</keyword>
<evidence type="ECO:0000313" key="5">
    <source>
        <dbReference type="EMBL" id="MBC2600328.1"/>
    </source>
</evidence>
<dbReference type="AlphaFoldDB" id="A0A7X1AWG3"/>
<sequence>MARKDPTHKPKWKWQKTRTGRVADTLRSEVTSGILREGEKLPTYNELSERFQVSRFTIQNAINQLKSEGFLRSVERGGLFVGGKPPHLHRIALVYQQSPENESWPRFNQLLDTSAPSVFKEHQRYSFKRYYNVNRQKGTDGWKQLKDDIRHRRLAGVIASLEAVEIFADQIFRQTTMPLTSLFVPDDHFGIHPNIAMFNSSYDLFVEKALNRFQDHHTTRLAWLTIPPVRYGFDYFHAKGFELFDYWLYQLPRSPLDLSRKITRLLLEAPRSKRPNALMIADENLAAGALQAIQESGLRPGKDISVVAHMNWPASSKYLDPNVHWLGYHVEDTLAQALNSLNKTEKLKKGAHYRMSPQFIDELRG</sequence>
<dbReference type="InterPro" id="IPR050679">
    <property type="entry name" value="Bact_HTH_transcr_reg"/>
</dbReference>
<gene>
    <name evidence="5" type="ORF">H5P30_00875</name>
</gene>
<dbReference type="PROSITE" id="PS50949">
    <property type="entry name" value="HTH_GNTR"/>
    <property type="match status" value="1"/>
</dbReference>
<dbReference type="GO" id="GO:0003700">
    <property type="term" value="F:DNA-binding transcription factor activity"/>
    <property type="evidence" value="ECO:0007669"/>
    <property type="project" value="InterPro"/>
</dbReference>
<organism evidence="5 6">
    <name type="scientific">Puniceicoccus vermicola</name>
    <dbReference type="NCBI Taxonomy" id="388746"/>
    <lineage>
        <taxon>Bacteria</taxon>
        <taxon>Pseudomonadati</taxon>
        <taxon>Verrucomicrobiota</taxon>
        <taxon>Opitutia</taxon>
        <taxon>Puniceicoccales</taxon>
        <taxon>Puniceicoccaceae</taxon>
        <taxon>Puniceicoccus</taxon>
    </lineage>
</organism>
<dbReference type="InterPro" id="IPR036390">
    <property type="entry name" value="WH_DNA-bd_sf"/>
</dbReference>
<dbReference type="Pfam" id="PF13377">
    <property type="entry name" value="Peripla_BP_3"/>
    <property type="match status" value="1"/>
</dbReference>
<dbReference type="Gene3D" id="1.10.10.10">
    <property type="entry name" value="Winged helix-like DNA-binding domain superfamily/Winged helix DNA-binding domain"/>
    <property type="match status" value="1"/>
</dbReference>
<keyword evidence="1" id="KW-0805">Transcription regulation</keyword>
<dbReference type="Proteomes" id="UP000525652">
    <property type="component" value="Unassembled WGS sequence"/>
</dbReference>
<dbReference type="PRINTS" id="PR00035">
    <property type="entry name" value="HTHGNTR"/>
</dbReference>
<dbReference type="Gene3D" id="3.40.50.2300">
    <property type="match status" value="2"/>
</dbReference>
<evidence type="ECO:0000259" key="4">
    <source>
        <dbReference type="PROSITE" id="PS50949"/>
    </source>
</evidence>
<name>A0A7X1AWG3_9BACT</name>
<evidence type="ECO:0000256" key="3">
    <source>
        <dbReference type="ARBA" id="ARBA00023163"/>
    </source>
</evidence>
<dbReference type="SMART" id="SM00345">
    <property type="entry name" value="HTH_GNTR"/>
    <property type="match status" value="1"/>
</dbReference>
<dbReference type="InterPro" id="IPR000524">
    <property type="entry name" value="Tscrpt_reg_HTH_GntR"/>
</dbReference>
<dbReference type="EMBL" id="JACHVA010000014">
    <property type="protein sequence ID" value="MBC2600328.1"/>
    <property type="molecule type" value="Genomic_DNA"/>
</dbReference>
<dbReference type="PANTHER" id="PTHR44846:SF1">
    <property type="entry name" value="MANNOSYL-D-GLYCERATE TRANSPORT_METABOLISM SYSTEM REPRESSOR MNGR-RELATED"/>
    <property type="match status" value="1"/>
</dbReference>
<dbReference type="GO" id="GO:0045892">
    <property type="term" value="P:negative regulation of DNA-templated transcription"/>
    <property type="evidence" value="ECO:0007669"/>
    <property type="project" value="TreeGrafter"/>
</dbReference>
<dbReference type="GO" id="GO:0003677">
    <property type="term" value="F:DNA binding"/>
    <property type="evidence" value="ECO:0007669"/>
    <property type="project" value="UniProtKB-KW"/>
</dbReference>
<dbReference type="RefSeq" id="WP_185691078.1">
    <property type="nucleotide sequence ID" value="NZ_JACHVA010000014.1"/>
</dbReference>
<keyword evidence="6" id="KW-1185">Reference proteome</keyword>
<dbReference type="InterPro" id="IPR046335">
    <property type="entry name" value="LacI/GalR-like_sensor"/>
</dbReference>
<evidence type="ECO:0000313" key="6">
    <source>
        <dbReference type="Proteomes" id="UP000525652"/>
    </source>
</evidence>
<dbReference type="CDD" id="cd07377">
    <property type="entry name" value="WHTH_GntR"/>
    <property type="match status" value="1"/>
</dbReference>
<dbReference type="Pfam" id="PF00392">
    <property type="entry name" value="GntR"/>
    <property type="match status" value="1"/>
</dbReference>
<dbReference type="SUPFAM" id="SSF53822">
    <property type="entry name" value="Periplasmic binding protein-like I"/>
    <property type="match status" value="1"/>
</dbReference>
<keyword evidence="3" id="KW-0804">Transcription</keyword>
<dbReference type="PANTHER" id="PTHR44846">
    <property type="entry name" value="MANNOSYL-D-GLYCERATE TRANSPORT/METABOLISM SYSTEM REPRESSOR MNGR-RELATED"/>
    <property type="match status" value="1"/>
</dbReference>